<dbReference type="GO" id="GO:0016020">
    <property type="term" value="C:membrane"/>
    <property type="evidence" value="ECO:0007669"/>
    <property type="project" value="GOC"/>
</dbReference>
<evidence type="ECO:0000256" key="1">
    <source>
        <dbReference type="ARBA" id="ARBA00022679"/>
    </source>
</evidence>
<keyword evidence="3" id="KW-0472">Membrane</keyword>
<gene>
    <name evidence="4" type="ORF">WJX84_004972</name>
</gene>
<evidence type="ECO:0008006" key="6">
    <source>
        <dbReference type="Google" id="ProtNLM"/>
    </source>
</evidence>
<feature type="transmembrane region" description="Helical" evidence="3">
    <location>
        <begin position="89"/>
        <end position="111"/>
    </location>
</feature>
<dbReference type="EMBL" id="JALJOV010000562">
    <property type="protein sequence ID" value="KAK9862745.1"/>
    <property type="molecule type" value="Genomic_DNA"/>
</dbReference>
<sequence>MAAFSSGSRGFQSREGLNSRQHLAANPDQISINIQPGYDFDRDIEGLSSQVGRLKQVSRAINQEAELSRQEAASLEEILENAKVAMKRLLLDCSCWLFCKLLYIALVVASPSSKVIKPVALSGLPRNKKCLVLQLLAVLGVVLLFTWPWILPGLMWRKGNTNWVMPGPEVDPITYEVANRTLSDQYPVPRIIHQTWKISEVPEKWQAAQQSCRNLHPDWEYRLWTDSDAEEFIQQHYPHLLASFKSYPYNIERADAIRYLILHHHGGIYIDLDIVCLRSLEFLRAYEFIMPQTMPVGFSNDFLVGTKGHPFLAKLVSSLPRWNLRLGSKYPTVMFSTGPMFVTLQATFFRSRKSLSVLPFSLYGKYTTKAVDPLLRHLYGSSWHSSDARSVLWIIKHPVVLGGLLSLLVLGTLALAVRHRVKQHWSQRQFPQGSRRAQIIALAESFKLT</sequence>
<accession>A0AAW1T295</accession>
<organism evidence="4 5">
    <name type="scientific">Apatococcus fuscideae</name>
    <dbReference type="NCBI Taxonomy" id="2026836"/>
    <lineage>
        <taxon>Eukaryota</taxon>
        <taxon>Viridiplantae</taxon>
        <taxon>Chlorophyta</taxon>
        <taxon>core chlorophytes</taxon>
        <taxon>Trebouxiophyceae</taxon>
        <taxon>Chlorellales</taxon>
        <taxon>Chlorellaceae</taxon>
        <taxon>Apatococcus</taxon>
    </lineage>
</organism>
<dbReference type="GO" id="GO:0000030">
    <property type="term" value="F:mannosyltransferase activity"/>
    <property type="evidence" value="ECO:0007669"/>
    <property type="project" value="TreeGrafter"/>
</dbReference>
<dbReference type="Proteomes" id="UP001485043">
    <property type="component" value="Unassembled WGS sequence"/>
</dbReference>
<evidence type="ECO:0000313" key="5">
    <source>
        <dbReference type="Proteomes" id="UP001485043"/>
    </source>
</evidence>
<dbReference type="InterPro" id="IPR007577">
    <property type="entry name" value="GlycoTrfase_DXD_sugar-bd_CS"/>
</dbReference>
<dbReference type="GO" id="GO:0051999">
    <property type="term" value="P:mannosyl-inositol phosphorylceramide biosynthetic process"/>
    <property type="evidence" value="ECO:0007669"/>
    <property type="project" value="TreeGrafter"/>
</dbReference>
<dbReference type="AlphaFoldDB" id="A0AAW1T295"/>
<protein>
    <recommendedName>
        <fullName evidence="6">Mannosyl phosphorylinositol ceramide synthase SUR1</fullName>
    </recommendedName>
</protein>
<evidence type="ECO:0000256" key="3">
    <source>
        <dbReference type="SAM" id="Phobius"/>
    </source>
</evidence>
<evidence type="ECO:0000313" key="4">
    <source>
        <dbReference type="EMBL" id="KAK9862745.1"/>
    </source>
</evidence>
<feature type="transmembrane region" description="Helical" evidence="3">
    <location>
        <begin position="399"/>
        <end position="417"/>
    </location>
</feature>
<dbReference type="Pfam" id="PF04488">
    <property type="entry name" value="Gly_transf_sug"/>
    <property type="match status" value="1"/>
</dbReference>
<name>A0AAW1T295_9CHLO</name>
<proteinExistence type="predicted"/>
<keyword evidence="5" id="KW-1185">Reference proteome</keyword>
<keyword evidence="1" id="KW-0808">Transferase</keyword>
<keyword evidence="2" id="KW-0175">Coiled coil</keyword>
<dbReference type="InterPro" id="IPR029044">
    <property type="entry name" value="Nucleotide-diphossugar_trans"/>
</dbReference>
<evidence type="ECO:0000256" key="2">
    <source>
        <dbReference type="SAM" id="Coils"/>
    </source>
</evidence>
<dbReference type="InterPro" id="IPR051706">
    <property type="entry name" value="Glycosyltransferase_domain"/>
</dbReference>
<feature type="transmembrane region" description="Helical" evidence="3">
    <location>
        <begin position="131"/>
        <end position="151"/>
    </location>
</feature>
<keyword evidence="3" id="KW-0812">Transmembrane</keyword>
<comment type="caution">
    <text evidence="4">The sequence shown here is derived from an EMBL/GenBank/DDBJ whole genome shotgun (WGS) entry which is preliminary data.</text>
</comment>
<dbReference type="PANTHER" id="PTHR32385">
    <property type="entry name" value="MANNOSYL PHOSPHORYLINOSITOL CERAMIDE SYNTHASE"/>
    <property type="match status" value="1"/>
</dbReference>
<feature type="coiled-coil region" evidence="2">
    <location>
        <begin position="65"/>
        <end position="92"/>
    </location>
</feature>
<dbReference type="PANTHER" id="PTHR32385:SF15">
    <property type="entry name" value="INOSITOL PHOSPHOCERAMIDE MANNOSYLTRANSFERASE 1"/>
    <property type="match status" value="1"/>
</dbReference>
<reference evidence="4 5" key="1">
    <citation type="journal article" date="2024" name="Nat. Commun.">
        <title>Phylogenomics reveals the evolutionary origins of lichenization in chlorophyte algae.</title>
        <authorList>
            <person name="Puginier C."/>
            <person name="Libourel C."/>
            <person name="Otte J."/>
            <person name="Skaloud P."/>
            <person name="Haon M."/>
            <person name="Grisel S."/>
            <person name="Petersen M."/>
            <person name="Berrin J.G."/>
            <person name="Delaux P.M."/>
            <person name="Dal Grande F."/>
            <person name="Keller J."/>
        </authorList>
    </citation>
    <scope>NUCLEOTIDE SEQUENCE [LARGE SCALE GENOMIC DNA]</scope>
    <source>
        <strain evidence="4 5">SAG 2523</strain>
    </source>
</reference>
<dbReference type="CDD" id="cd15841">
    <property type="entry name" value="SNARE_Qc"/>
    <property type="match status" value="1"/>
</dbReference>
<dbReference type="SUPFAM" id="SSF53448">
    <property type="entry name" value="Nucleotide-diphospho-sugar transferases"/>
    <property type="match status" value="1"/>
</dbReference>
<dbReference type="Gene3D" id="3.90.550.20">
    <property type="match status" value="1"/>
</dbReference>
<keyword evidence="3" id="KW-1133">Transmembrane helix</keyword>
<feature type="transmembrane region" description="Helical" evidence="3">
    <location>
        <begin position="330"/>
        <end position="349"/>
    </location>
</feature>